<keyword evidence="4 9" id="KW-0548">Nucleotidyltransferase</keyword>
<dbReference type="GO" id="GO:0008878">
    <property type="term" value="F:glucose-1-phosphate adenylyltransferase activity"/>
    <property type="evidence" value="ECO:0007669"/>
    <property type="project" value="UniProtKB-UniRule"/>
</dbReference>
<gene>
    <name evidence="9" type="primary">glgC</name>
    <name evidence="12" type="ORF">ICEValE0601_097</name>
</gene>
<evidence type="ECO:0000256" key="5">
    <source>
        <dbReference type="ARBA" id="ARBA00022741"/>
    </source>
</evidence>
<feature type="binding site" evidence="9">
    <location>
        <begin position="188"/>
        <end position="189"/>
    </location>
    <ligand>
        <name>alpha-D-glucose 1-phosphate</name>
        <dbReference type="ChEBI" id="CHEBI:58601"/>
    </ligand>
</feature>
<dbReference type="InterPro" id="IPR005835">
    <property type="entry name" value="NTP_transferase_dom"/>
</dbReference>
<dbReference type="PROSITE" id="PS00808">
    <property type="entry name" value="ADP_GLC_PYROPHOSPH_1"/>
    <property type="match status" value="1"/>
</dbReference>
<dbReference type="UniPathway" id="UPA00164"/>
<evidence type="ECO:0000256" key="7">
    <source>
        <dbReference type="ARBA" id="ARBA00023056"/>
    </source>
</evidence>
<dbReference type="Gene3D" id="2.160.10.10">
    <property type="entry name" value="Hexapeptide repeat proteins"/>
    <property type="match status" value="1"/>
</dbReference>
<accession>A0A0N9DXY1</accession>
<reference evidence="12" key="1">
    <citation type="journal article" date="2016" name="BMC Microbiol.">
        <title>Comparative genomic analysis of six new-found integrative conjugative elements (ICEs) in Vibrio alginolyticus.</title>
        <authorList>
            <person name="Luo P."/>
            <person name="He X."/>
            <person name="Wang Y."/>
            <person name="Liu Q."/>
            <person name="Hu C."/>
        </authorList>
    </citation>
    <scope>NUCLEOTIDE SEQUENCE</scope>
    <source>
        <strain evidence="12">E0601</strain>
    </source>
</reference>
<comment type="similarity">
    <text evidence="1 9">Belongs to the bacterial/plant glucose-1-phosphate adenylyltransferase family.</text>
</comment>
<dbReference type="InterPro" id="IPR011831">
    <property type="entry name" value="ADP-Glc_PPase"/>
</dbReference>
<comment type="catalytic activity">
    <reaction evidence="9">
        <text>alpha-D-glucose 1-phosphate + ATP + H(+) = ADP-alpha-D-glucose + diphosphate</text>
        <dbReference type="Rhea" id="RHEA:12120"/>
        <dbReference type="ChEBI" id="CHEBI:15378"/>
        <dbReference type="ChEBI" id="CHEBI:30616"/>
        <dbReference type="ChEBI" id="CHEBI:33019"/>
        <dbReference type="ChEBI" id="CHEBI:57498"/>
        <dbReference type="ChEBI" id="CHEBI:58601"/>
        <dbReference type="EC" id="2.7.7.27"/>
    </reaction>
</comment>
<dbReference type="Pfam" id="PF24894">
    <property type="entry name" value="Hexapep_GlmU"/>
    <property type="match status" value="1"/>
</dbReference>
<dbReference type="PANTHER" id="PTHR43523">
    <property type="entry name" value="GLUCOSE-1-PHOSPHATE ADENYLYLTRANSFERASE-RELATED"/>
    <property type="match status" value="1"/>
</dbReference>
<dbReference type="InterPro" id="IPR011004">
    <property type="entry name" value="Trimer_LpxA-like_sf"/>
</dbReference>
<dbReference type="SUPFAM" id="SSF53448">
    <property type="entry name" value="Nucleotide-diphospho-sugar transferases"/>
    <property type="match status" value="1"/>
</dbReference>
<keyword evidence="5 9" id="KW-0547">Nucleotide-binding</keyword>
<keyword evidence="2 9" id="KW-0321">Glycogen metabolism</keyword>
<keyword evidence="8 9" id="KW-0119">Carbohydrate metabolism</keyword>
<comment type="function">
    <text evidence="9">Involved in the biosynthesis of ADP-glucose, a building block required for the elongation reactions to produce glycogen. Catalyzes the reaction between ATP and alpha-D-glucose 1-phosphate (G1P) to produce pyrophosphate and ADP-Glc.</text>
</comment>
<evidence type="ECO:0000256" key="8">
    <source>
        <dbReference type="ARBA" id="ARBA00023277"/>
    </source>
</evidence>
<dbReference type="CDD" id="cd04651">
    <property type="entry name" value="LbH_G1P_AT_C"/>
    <property type="match status" value="1"/>
</dbReference>
<dbReference type="AlphaFoldDB" id="A0A0N9DXY1"/>
<dbReference type="NCBIfam" id="TIGR02091">
    <property type="entry name" value="glgC"/>
    <property type="match status" value="1"/>
</dbReference>
<protein>
    <recommendedName>
        <fullName evidence="9">Glucose-1-phosphate adenylyltransferase</fullName>
        <ecNumber evidence="9">2.7.7.27</ecNumber>
    </recommendedName>
    <alternativeName>
        <fullName evidence="9">ADP-glucose pyrophosphorylase</fullName>
        <shortName evidence="9">ADPGlc PPase</shortName>
    </alternativeName>
    <alternativeName>
        <fullName evidence="9">ADP-glucose synthase</fullName>
    </alternativeName>
</protein>
<dbReference type="Pfam" id="PF00483">
    <property type="entry name" value="NTP_transferase"/>
    <property type="match status" value="1"/>
</dbReference>
<evidence type="ECO:0000259" key="10">
    <source>
        <dbReference type="Pfam" id="PF00483"/>
    </source>
</evidence>
<organism evidence="12">
    <name type="scientific">Vibrio alginolyticus</name>
    <dbReference type="NCBI Taxonomy" id="663"/>
    <lineage>
        <taxon>Bacteria</taxon>
        <taxon>Pseudomonadati</taxon>
        <taxon>Pseudomonadota</taxon>
        <taxon>Gammaproteobacteria</taxon>
        <taxon>Vibrionales</taxon>
        <taxon>Vibrionaceae</taxon>
        <taxon>Vibrio</taxon>
    </lineage>
</organism>
<evidence type="ECO:0000259" key="11">
    <source>
        <dbReference type="Pfam" id="PF24894"/>
    </source>
</evidence>
<dbReference type="EC" id="2.7.7.27" evidence="9"/>
<name>A0A0N9DXY1_VIBAL</name>
<evidence type="ECO:0000313" key="12">
    <source>
        <dbReference type="EMBL" id="ALF34849.1"/>
    </source>
</evidence>
<keyword evidence="6 9" id="KW-0067">ATP-binding</keyword>
<keyword evidence="3 9" id="KW-0808">Transferase</keyword>
<dbReference type="HAMAP" id="MF_00624">
    <property type="entry name" value="GlgC"/>
    <property type="match status" value="1"/>
</dbReference>
<feature type="binding site" evidence="9">
    <location>
        <position position="206"/>
    </location>
    <ligand>
        <name>alpha-D-glucose 1-phosphate</name>
        <dbReference type="ChEBI" id="CHEBI:58601"/>
    </ligand>
</feature>
<evidence type="ECO:0000256" key="9">
    <source>
        <dbReference type="HAMAP-Rule" id="MF_00624"/>
    </source>
</evidence>
<dbReference type="Gene3D" id="3.90.550.10">
    <property type="entry name" value="Spore Coat Polysaccharide Biosynthesis Protein SpsA, Chain A"/>
    <property type="match status" value="1"/>
</dbReference>
<dbReference type="PANTHER" id="PTHR43523:SF2">
    <property type="entry name" value="GLUCOSE-1-PHOSPHATE ADENYLYLTRANSFERASE"/>
    <property type="match status" value="1"/>
</dbReference>
<dbReference type="InterPro" id="IPR029044">
    <property type="entry name" value="Nucleotide-diphossugar_trans"/>
</dbReference>
<dbReference type="SUPFAM" id="SSF51161">
    <property type="entry name" value="Trimeric LpxA-like enzymes"/>
    <property type="match status" value="1"/>
</dbReference>
<feature type="site" description="Could play a key role in the communication between the regulatory and the substrate sites" evidence="9">
    <location>
        <position position="70"/>
    </location>
</feature>
<dbReference type="InterPro" id="IPR056818">
    <property type="entry name" value="GlmU/GlgC-like_hexapep"/>
</dbReference>
<evidence type="ECO:0000256" key="2">
    <source>
        <dbReference type="ARBA" id="ARBA00022600"/>
    </source>
</evidence>
<dbReference type="NCBIfam" id="NF002023">
    <property type="entry name" value="PRK00844.1"/>
    <property type="match status" value="1"/>
</dbReference>
<dbReference type="CDD" id="cd02508">
    <property type="entry name" value="ADP_Glucose_PP"/>
    <property type="match status" value="1"/>
</dbReference>
<dbReference type="InterPro" id="IPR023049">
    <property type="entry name" value="GlgC_bac"/>
</dbReference>
<evidence type="ECO:0000256" key="4">
    <source>
        <dbReference type="ARBA" id="ARBA00022695"/>
    </source>
</evidence>
<comment type="pathway">
    <text evidence="9">Glycan biosynthesis; glycogen biosynthesis.</text>
</comment>
<evidence type="ECO:0000256" key="1">
    <source>
        <dbReference type="ARBA" id="ARBA00010443"/>
    </source>
</evidence>
<feature type="domain" description="Nucleotidyl transferase" evidence="10">
    <location>
        <begin position="18"/>
        <end position="280"/>
    </location>
</feature>
<keyword evidence="7 9" id="KW-0320">Glycogen biosynthesis</keyword>
<dbReference type="PROSITE" id="PS00809">
    <property type="entry name" value="ADP_GLC_PYROPHOSPH_2"/>
    <property type="match status" value="1"/>
</dbReference>
<dbReference type="GO" id="GO:0005524">
    <property type="term" value="F:ATP binding"/>
    <property type="evidence" value="ECO:0007669"/>
    <property type="project" value="UniProtKB-KW"/>
</dbReference>
<comment type="subunit">
    <text evidence="9">Homotetramer.</text>
</comment>
<feature type="domain" description="Glucose-1-phosphate adenylyltransferase/Bifunctional protein GlmU-like C-terminal hexapeptide" evidence="11">
    <location>
        <begin position="304"/>
        <end position="408"/>
    </location>
</feature>
<sequence>MPQSYDRHISNLTKDTYALILAGGRGSRLFELTDLRAKPAVYFGGKFRIIDFPLSNCFNSGIDRVGIATQYKSHSLIRHISRGWVSLRAQQFVEILPASQRTGDDWYAGTADAVYQNIDIIRSHRPKYILILSGDHVYRMDYGTLLAEHVANNADMTVCCLEVDTEEAAGSFGVLTVDSKNKIVAFDEKPAQPNEIPNKPNKCLASMGNYLFNADFLFDQLLKDVDVQGSTRDFGHDIIPSIINESNVFAYSFKDPDSESQPYWRDVGTLDSFWEANMELVTPKPQLDLYDKDWPIWTYQEQLPPAKFIFDNDERRGMAVDSTVSGGCIISGSTIRKSLLYSSVHAHSYSLIEESVLLHGSHVGEHAKLKRVILDSDCCVPAGLSIGYDKEQDEANGFRVTEKGITLVTKTMLENLAK</sequence>
<evidence type="ECO:0000256" key="6">
    <source>
        <dbReference type="ARBA" id="ARBA00022840"/>
    </source>
</evidence>
<dbReference type="NCBIfam" id="NF001947">
    <property type="entry name" value="PRK00725.1"/>
    <property type="match status" value="1"/>
</dbReference>
<feature type="binding site" evidence="9">
    <location>
        <position position="107"/>
    </location>
    <ligand>
        <name>alpha-D-glucose 1-phosphate</name>
        <dbReference type="ChEBI" id="CHEBI:58601"/>
    </ligand>
</feature>
<feature type="binding site" evidence="9">
    <location>
        <position position="173"/>
    </location>
    <ligand>
        <name>alpha-D-glucose 1-phosphate</name>
        <dbReference type="ChEBI" id="CHEBI:58601"/>
    </ligand>
</feature>
<dbReference type="EMBL" id="KT072768">
    <property type="protein sequence ID" value="ALF34849.1"/>
    <property type="molecule type" value="Genomic_DNA"/>
</dbReference>
<evidence type="ECO:0000256" key="3">
    <source>
        <dbReference type="ARBA" id="ARBA00022679"/>
    </source>
</evidence>
<proteinExistence type="inferred from homology"/>
<dbReference type="InterPro" id="IPR005836">
    <property type="entry name" value="ADP_Glu_pyroP_CS"/>
</dbReference>
<feature type="site" description="Could play a key role in the communication between the regulatory and the substrate sites" evidence="9">
    <location>
        <position position="106"/>
    </location>
</feature>
<dbReference type="GO" id="GO:0005978">
    <property type="term" value="P:glycogen biosynthetic process"/>
    <property type="evidence" value="ECO:0007669"/>
    <property type="project" value="UniProtKB-UniRule"/>
</dbReference>